<keyword evidence="13" id="KW-0239">DNA-directed DNA polymerase</keyword>
<dbReference type="EMBL" id="GGYP01003931">
    <property type="protein sequence ID" value="MDE48702.1"/>
    <property type="molecule type" value="Transcribed_RNA"/>
</dbReference>
<evidence type="ECO:0000256" key="5">
    <source>
        <dbReference type="ARBA" id="ARBA00022722"/>
    </source>
</evidence>
<reference evidence="23" key="1">
    <citation type="submission" date="2018-10" db="EMBL/GenBank/DDBJ databases">
        <title>Transcriptome assembly of Aceria tosichella (Wheat curl mite) Type 2.</title>
        <authorList>
            <person name="Scully E.D."/>
            <person name="Geib S.M."/>
            <person name="Palmer N.A."/>
            <person name="Gupta A.K."/>
            <person name="Sarath G."/>
            <person name="Tatineni S."/>
        </authorList>
    </citation>
    <scope>NUCLEOTIDE SEQUENCE</scope>
    <source>
        <strain evidence="23">LincolnNE</strain>
    </source>
</reference>
<feature type="region of interest" description="Disordered" evidence="18">
    <location>
        <begin position="1598"/>
        <end position="1631"/>
    </location>
</feature>
<keyword evidence="12" id="KW-0695">RNA-directed DNA polymerase</keyword>
<evidence type="ECO:0000256" key="8">
    <source>
        <dbReference type="ARBA" id="ARBA00022759"/>
    </source>
</evidence>
<dbReference type="SUPFAM" id="SSF57756">
    <property type="entry name" value="Retrovirus zinc finger-like domains"/>
    <property type="match status" value="1"/>
</dbReference>
<dbReference type="GO" id="GO:0008270">
    <property type="term" value="F:zinc ion binding"/>
    <property type="evidence" value="ECO:0007669"/>
    <property type="project" value="UniProtKB-KW"/>
</dbReference>
<dbReference type="GO" id="GO:0003677">
    <property type="term" value="F:DNA binding"/>
    <property type="evidence" value="ECO:0007669"/>
    <property type="project" value="UniProtKB-KW"/>
</dbReference>
<dbReference type="GO" id="GO:0006508">
    <property type="term" value="P:proteolysis"/>
    <property type="evidence" value="ECO:0007669"/>
    <property type="project" value="UniProtKB-KW"/>
</dbReference>
<dbReference type="InterPro" id="IPR005162">
    <property type="entry name" value="Retrotrans_gag_dom"/>
</dbReference>
<dbReference type="InterPro" id="IPR021109">
    <property type="entry name" value="Peptidase_aspartic_dom_sf"/>
</dbReference>
<dbReference type="GO" id="GO:0003887">
    <property type="term" value="F:DNA-directed DNA polymerase activity"/>
    <property type="evidence" value="ECO:0007669"/>
    <property type="project" value="UniProtKB-KW"/>
</dbReference>
<keyword evidence="6" id="KW-0479">Metal-binding</keyword>
<sequence length="1648" mass="188775">MKRTAGVGIVTRSLKANESAELKAIKSELNELRQMFSEFMTKASQPTVHWIQEPAKSSSNDEPGQQILTGEITLPIEGNPSTSSGQAPQQVSTPHQVNLPQQVQLQHINIMAPPKFDGNSSEAISWLIDYREVACINKWSDDDSLNHVRQSLTNAAKAWYRSLWFESKPKNWAEFEQEFKTAFLRNDASDSLRARLRRLKQTRDMDVMTYYYKTMELCTMVDRRMSERDRIDQVIDNLLPEVRSAIRMKDPSTIIELQRAMKLWVADHPQNPASNQPDKVRKPYDEKRSQGQNKQRSARSQEDNWCLNCGKKGHFTRGCSEPFRPEVISRRREEWRTNPPFKNRMANSQGPTGKANALKTEETNNSESAQISADQNLKENIKYEEPQLGSVHHSIYNLSRPDVVKPHVKRKRPSTITCKVNGKTVDAIVDTGATLTVVPYQLVKDTNTPLHKWQGNNLGLANGTTQQPLGWCEVSVEFEGRTYTINAVVLRNAPDILLGDNYITKSGVIIAYPDNVITYTDKYMLLAARYLDRVKPKDTRTIETQTGDDQQQDNAALQGSTEIKQSDAYYVEYVEEPIQVGEVSIGSVTEATSLKGRVVKASCDLLVPPRSRARVDSKITGVESQQPLLIEPEPHSLLLAIPGISRRTRHVIDVINISEETIQVYRGDILARASTLESNSDQEITEQKIDLSPEQEQQVQNLLAEYDGIFVTQNENIGIVPFIKHVIDTGDAKPIRSKPYRVSFKEQQVIRNLVDEMLDAGVIRPSRSHWASPVVLVKKKGTTDLRFCVDYRKLNQVTKVDPYPIPNMEAVLETLSGNHWFSKLDIKSMYWQVLMDEEDRQKTAFVVHCGHYEFNVMPFGLVAAPMTAMRVMNEVVKDLESNSFVFYDDILVYTPTFESHLLVLKQLFDKLKKANITLNKKKCELLMKSVTYLGHVVTPKGILPDPEKIKSISAFKRPTNITEARSFIGMCNFFRRYIRGFSIIAKPIHDTIKEKQTFIWTDQAQKAMEELKQKLTSAPLLVHYDQEGQPIIRCDASGYGLGAVLLQKSNDPAKDGVVAYTSRTLIKSERNYATTHKECLAMIHAIKQWRYYLYGKHFQVITDHHALCWLMKTKDHQGQLARWSLLLQEFQFTVHYESGKVHDDADCLSRYPLPATEGAEEEYEIPTWPISAISRRDRVEKLIANHELVVPTFDVAKEQRYDVKFEPIMTILENPSASNKEKRKLKHYLLKEGQLYRRSKRNKNIYLLVIPESMKKFVLQQAHDAPSSGHFGIKRTIETLRSRFYWPTLDQDVKQYVKTCDKCQLKKADSRPREGLMVPMPIPVQPFEIVGMDLLGPLPMSSSKKNHILVITDYLTKFVIASPMRKTTTARIADHLKRLLFFKHGIPKTVVTDNGANLTSYEMRKLLELLKITHKTTSPYRPQTNGQTERYNRVIGSQLAIFCSEKQQEWDHYLDALVFAYNTSRHASHLQTPFYLVHGREARKLLDLVADQPTQNMGVDDGLTDEDVLNEARRFAKNLIEASQLKAKERYDSSRVVSNYKVGDLVLKKKQLNQIKESRKFNFPYYGPFKIIRRLNEVNVQIALVEDETEQHVVHVSQIKPYHSRDNDNPREGDNDSDESELDEERLLEEANENIRIPSSLIGRPWTQ</sequence>
<dbReference type="CDD" id="cd09274">
    <property type="entry name" value="RNase_HI_RT_Ty3"/>
    <property type="match status" value="1"/>
</dbReference>
<keyword evidence="5" id="KW-0540">Nuclease</keyword>
<evidence type="ECO:0000256" key="17">
    <source>
        <dbReference type="SAM" id="Coils"/>
    </source>
</evidence>
<evidence type="ECO:0000256" key="16">
    <source>
        <dbReference type="PROSITE-ProRule" id="PRU00047"/>
    </source>
</evidence>
<keyword evidence="14" id="KW-0238">DNA-binding</keyword>
<feature type="domain" description="Integrase catalytic" evidence="22">
    <location>
        <begin position="1322"/>
        <end position="1481"/>
    </location>
</feature>
<dbReference type="GO" id="GO:0042575">
    <property type="term" value="C:DNA polymerase complex"/>
    <property type="evidence" value="ECO:0007669"/>
    <property type="project" value="UniProtKB-ARBA"/>
</dbReference>
<dbReference type="InterPro" id="IPR036397">
    <property type="entry name" value="RNaseH_sf"/>
</dbReference>
<dbReference type="InterPro" id="IPR041588">
    <property type="entry name" value="Integrase_H2C2"/>
</dbReference>
<keyword evidence="16" id="KW-0862">Zinc</keyword>
<dbReference type="CDD" id="cd01647">
    <property type="entry name" value="RT_LTR"/>
    <property type="match status" value="1"/>
</dbReference>
<dbReference type="Pfam" id="PF00078">
    <property type="entry name" value="RVT_1"/>
    <property type="match status" value="1"/>
</dbReference>
<evidence type="ECO:0000256" key="15">
    <source>
        <dbReference type="ARBA" id="ARBA00023172"/>
    </source>
</evidence>
<keyword evidence="10" id="KW-0460">Magnesium</keyword>
<evidence type="ECO:0000256" key="14">
    <source>
        <dbReference type="ARBA" id="ARBA00023125"/>
    </source>
</evidence>
<evidence type="ECO:0000259" key="20">
    <source>
        <dbReference type="PROSITE" id="PS50175"/>
    </source>
</evidence>
<feature type="coiled-coil region" evidence="17">
    <location>
        <begin position="15"/>
        <end position="42"/>
    </location>
</feature>
<evidence type="ECO:0000256" key="18">
    <source>
        <dbReference type="SAM" id="MobiDB-lite"/>
    </source>
</evidence>
<dbReference type="Gene3D" id="3.30.420.10">
    <property type="entry name" value="Ribonuclease H-like superfamily/Ribonuclease H"/>
    <property type="match status" value="1"/>
</dbReference>
<dbReference type="InterPro" id="IPR012337">
    <property type="entry name" value="RNaseH-like_sf"/>
</dbReference>
<feature type="compositionally biased region" description="Basic and acidic residues" evidence="18">
    <location>
        <begin position="278"/>
        <end position="289"/>
    </location>
</feature>
<dbReference type="FunFam" id="3.10.20.370:FF:000001">
    <property type="entry name" value="Retrovirus-related Pol polyprotein from transposon 17.6-like protein"/>
    <property type="match status" value="1"/>
</dbReference>
<dbReference type="PROSITE" id="PS50994">
    <property type="entry name" value="INTEGRASE"/>
    <property type="match status" value="1"/>
</dbReference>
<feature type="domain" description="Reverse transcriptase" evidence="21">
    <location>
        <begin position="758"/>
        <end position="937"/>
    </location>
</feature>
<dbReference type="InterPro" id="IPR001969">
    <property type="entry name" value="Aspartic_peptidase_AS"/>
</dbReference>
<evidence type="ECO:0000256" key="3">
    <source>
        <dbReference type="ARBA" id="ARBA00022679"/>
    </source>
</evidence>
<dbReference type="Pfam" id="PF00665">
    <property type="entry name" value="rve"/>
    <property type="match status" value="1"/>
</dbReference>
<feature type="domain" description="CCHC-type" evidence="19">
    <location>
        <begin position="306"/>
        <end position="321"/>
    </location>
</feature>
<dbReference type="PROSITE" id="PS50158">
    <property type="entry name" value="ZF_CCHC"/>
    <property type="match status" value="1"/>
</dbReference>
<keyword evidence="3" id="KW-0808">Transferase</keyword>
<dbReference type="InterPro" id="IPR001584">
    <property type="entry name" value="Integrase_cat-core"/>
</dbReference>
<feature type="compositionally biased region" description="Basic and acidic residues" evidence="18">
    <location>
        <begin position="1603"/>
        <end position="1614"/>
    </location>
</feature>
<evidence type="ECO:0000259" key="19">
    <source>
        <dbReference type="PROSITE" id="PS50158"/>
    </source>
</evidence>
<evidence type="ECO:0000256" key="4">
    <source>
        <dbReference type="ARBA" id="ARBA00022695"/>
    </source>
</evidence>
<dbReference type="Gene3D" id="2.40.70.10">
    <property type="entry name" value="Acid Proteases"/>
    <property type="match status" value="1"/>
</dbReference>
<keyword evidence="9" id="KW-0378">Hydrolase</keyword>
<feature type="compositionally biased region" description="Acidic residues" evidence="18">
    <location>
        <begin position="1615"/>
        <end position="1631"/>
    </location>
</feature>
<keyword evidence="16" id="KW-0863">Zinc-finger</keyword>
<accession>A0A6G1SFF7</accession>
<dbReference type="Gene3D" id="3.30.70.270">
    <property type="match status" value="2"/>
</dbReference>
<dbReference type="InterPro" id="IPR036875">
    <property type="entry name" value="Znf_CCHC_sf"/>
</dbReference>
<dbReference type="Gene3D" id="3.10.20.370">
    <property type="match status" value="1"/>
</dbReference>
<dbReference type="SUPFAM" id="SSF50630">
    <property type="entry name" value="Acid proteases"/>
    <property type="match status" value="1"/>
</dbReference>
<dbReference type="Pfam" id="PF17921">
    <property type="entry name" value="Integrase_H2C2"/>
    <property type="match status" value="1"/>
</dbReference>
<dbReference type="Pfam" id="PF17917">
    <property type="entry name" value="RT_RNaseH"/>
    <property type="match status" value="1"/>
</dbReference>
<dbReference type="InterPro" id="IPR043502">
    <property type="entry name" value="DNA/RNA_pol_sf"/>
</dbReference>
<evidence type="ECO:0000256" key="9">
    <source>
        <dbReference type="ARBA" id="ARBA00022801"/>
    </source>
</evidence>
<feature type="region of interest" description="Disordered" evidence="18">
    <location>
        <begin position="268"/>
        <end position="302"/>
    </location>
</feature>
<dbReference type="PROSITE" id="PS50878">
    <property type="entry name" value="RT_POL"/>
    <property type="match status" value="1"/>
</dbReference>
<dbReference type="SUPFAM" id="SSF53098">
    <property type="entry name" value="Ribonuclease H-like"/>
    <property type="match status" value="1"/>
</dbReference>
<dbReference type="FunFam" id="3.30.70.270:FF:000063">
    <property type="entry name" value="Zinc knuckle domaincontaining protein"/>
    <property type="match status" value="1"/>
</dbReference>
<dbReference type="InterPro" id="IPR001878">
    <property type="entry name" value="Znf_CCHC"/>
</dbReference>
<keyword evidence="4" id="KW-0548">Nucleotidyltransferase</keyword>
<evidence type="ECO:0000256" key="2">
    <source>
        <dbReference type="ARBA" id="ARBA00022670"/>
    </source>
</evidence>
<dbReference type="GO" id="GO:0015074">
    <property type="term" value="P:DNA integration"/>
    <property type="evidence" value="ECO:0007669"/>
    <property type="project" value="UniProtKB-KW"/>
</dbReference>
<keyword evidence="2" id="KW-0645">Protease</keyword>
<evidence type="ECO:0000256" key="12">
    <source>
        <dbReference type="ARBA" id="ARBA00022918"/>
    </source>
</evidence>
<dbReference type="FunFam" id="1.10.340.70:FF:000001">
    <property type="entry name" value="Retrovirus-related Pol polyprotein from transposon gypsy-like Protein"/>
    <property type="match status" value="1"/>
</dbReference>
<dbReference type="Gene3D" id="3.10.10.10">
    <property type="entry name" value="HIV Type 1 Reverse Transcriptase, subunit A, domain 1"/>
    <property type="match status" value="1"/>
</dbReference>
<dbReference type="PANTHER" id="PTHR37984:SF5">
    <property type="entry name" value="PROTEIN NYNRIN-LIKE"/>
    <property type="match status" value="1"/>
</dbReference>
<evidence type="ECO:0000256" key="1">
    <source>
        <dbReference type="ARBA" id="ARBA00012493"/>
    </source>
</evidence>
<dbReference type="GO" id="GO:0003964">
    <property type="term" value="F:RNA-directed DNA polymerase activity"/>
    <property type="evidence" value="ECO:0007669"/>
    <property type="project" value="UniProtKB-KW"/>
</dbReference>
<dbReference type="PROSITE" id="PS00141">
    <property type="entry name" value="ASP_PROTEASE"/>
    <property type="match status" value="1"/>
</dbReference>
<dbReference type="Gene3D" id="1.10.340.70">
    <property type="match status" value="1"/>
</dbReference>
<evidence type="ECO:0000256" key="11">
    <source>
        <dbReference type="ARBA" id="ARBA00022908"/>
    </source>
</evidence>
<dbReference type="SUPFAM" id="SSF56672">
    <property type="entry name" value="DNA/RNA polymerases"/>
    <property type="match status" value="1"/>
</dbReference>
<dbReference type="InterPro" id="IPR043128">
    <property type="entry name" value="Rev_trsase/Diguanyl_cyclase"/>
</dbReference>
<dbReference type="Pfam" id="PF03732">
    <property type="entry name" value="Retrotrans_gag"/>
    <property type="match status" value="1"/>
</dbReference>
<dbReference type="GO" id="GO:0004519">
    <property type="term" value="F:endonuclease activity"/>
    <property type="evidence" value="ECO:0007669"/>
    <property type="project" value="UniProtKB-KW"/>
</dbReference>
<evidence type="ECO:0000256" key="13">
    <source>
        <dbReference type="ARBA" id="ARBA00022932"/>
    </source>
</evidence>
<dbReference type="GO" id="GO:0004190">
    <property type="term" value="F:aspartic-type endopeptidase activity"/>
    <property type="evidence" value="ECO:0007669"/>
    <property type="project" value="UniProtKB-KW"/>
</dbReference>
<proteinExistence type="predicted"/>
<name>A0A6G1SFF7_9ACAR</name>
<feature type="region of interest" description="Disordered" evidence="18">
    <location>
        <begin position="333"/>
        <end position="356"/>
    </location>
</feature>
<dbReference type="InterPro" id="IPR056924">
    <property type="entry name" value="SH3_Tf2-1"/>
</dbReference>
<dbReference type="PROSITE" id="PS50175">
    <property type="entry name" value="ASP_PROT_RETROV"/>
    <property type="match status" value="1"/>
</dbReference>
<dbReference type="PANTHER" id="PTHR37984">
    <property type="entry name" value="PROTEIN CBG26694"/>
    <property type="match status" value="1"/>
</dbReference>
<gene>
    <name evidence="23" type="primary">TY3B-G_0</name>
    <name evidence="23" type="ORF">g.10509</name>
</gene>
<evidence type="ECO:0000256" key="6">
    <source>
        <dbReference type="ARBA" id="ARBA00022723"/>
    </source>
</evidence>
<dbReference type="Pfam" id="PF13975">
    <property type="entry name" value="gag-asp_proteas"/>
    <property type="match status" value="1"/>
</dbReference>
<dbReference type="FunFam" id="3.30.420.10:FF:000032">
    <property type="entry name" value="Retrovirus-related Pol polyprotein from transposon 297-like Protein"/>
    <property type="match status" value="1"/>
</dbReference>
<keyword evidence="11" id="KW-0229">DNA integration</keyword>
<dbReference type="InterPro" id="IPR000477">
    <property type="entry name" value="RT_dom"/>
</dbReference>
<dbReference type="GO" id="GO:0006310">
    <property type="term" value="P:DNA recombination"/>
    <property type="evidence" value="ECO:0007669"/>
    <property type="project" value="UniProtKB-KW"/>
</dbReference>
<keyword evidence="7" id="KW-0064">Aspartyl protease</keyword>
<evidence type="ECO:0000259" key="22">
    <source>
        <dbReference type="PROSITE" id="PS50994"/>
    </source>
</evidence>
<dbReference type="InterPro" id="IPR001995">
    <property type="entry name" value="Peptidase_A2_cat"/>
</dbReference>
<dbReference type="Gene3D" id="4.10.60.10">
    <property type="entry name" value="Zinc finger, CCHC-type"/>
    <property type="match status" value="1"/>
</dbReference>
<keyword evidence="15" id="KW-0233">DNA recombination</keyword>
<feature type="region of interest" description="Disordered" evidence="18">
    <location>
        <begin position="74"/>
        <end position="94"/>
    </location>
</feature>
<evidence type="ECO:0000259" key="21">
    <source>
        <dbReference type="PROSITE" id="PS50878"/>
    </source>
</evidence>
<protein>
    <recommendedName>
        <fullName evidence="1">RNA-directed DNA polymerase</fullName>
        <ecNumber evidence="1">2.7.7.49</ecNumber>
    </recommendedName>
</protein>
<evidence type="ECO:0000256" key="10">
    <source>
        <dbReference type="ARBA" id="ARBA00022842"/>
    </source>
</evidence>
<dbReference type="FunFam" id="3.10.10.10:FF:000007">
    <property type="entry name" value="Retrovirus-related Pol polyprotein from transposon 17.6-like Protein"/>
    <property type="match status" value="1"/>
</dbReference>
<keyword evidence="8" id="KW-0255">Endonuclease</keyword>
<dbReference type="Pfam" id="PF24626">
    <property type="entry name" value="SH3_Tf2-1"/>
    <property type="match status" value="1"/>
</dbReference>
<feature type="compositionally biased region" description="Polar residues" evidence="18">
    <location>
        <begin position="79"/>
        <end position="94"/>
    </location>
</feature>
<dbReference type="InterPro" id="IPR050951">
    <property type="entry name" value="Retrovirus_Pol_polyprotein"/>
</dbReference>
<dbReference type="InterPro" id="IPR041373">
    <property type="entry name" value="RT_RNaseH"/>
</dbReference>
<dbReference type="EC" id="2.7.7.49" evidence="1"/>
<dbReference type="CDD" id="cd00303">
    <property type="entry name" value="retropepsin_like"/>
    <property type="match status" value="1"/>
</dbReference>
<evidence type="ECO:0000256" key="7">
    <source>
        <dbReference type="ARBA" id="ARBA00022750"/>
    </source>
</evidence>
<evidence type="ECO:0000313" key="23">
    <source>
        <dbReference type="EMBL" id="MDE48702.1"/>
    </source>
</evidence>
<feature type="domain" description="Peptidase A2" evidence="20">
    <location>
        <begin position="425"/>
        <end position="502"/>
    </location>
</feature>
<keyword evidence="17" id="KW-0175">Coiled coil</keyword>
<organism evidence="23">
    <name type="scientific">Aceria tosichella</name>
    <name type="common">wheat curl mite</name>
    <dbReference type="NCBI Taxonomy" id="561515"/>
    <lineage>
        <taxon>Eukaryota</taxon>
        <taxon>Metazoa</taxon>
        <taxon>Ecdysozoa</taxon>
        <taxon>Arthropoda</taxon>
        <taxon>Chelicerata</taxon>
        <taxon>Arachnida</taxon>
        <taxon>Acari</taxon>
        <taxon>Acariformes</taxon>
        <taxon>Trombidiformes</taxon>
        <taxon>Prostigmata</taxon>
        <taxon>Eupodina</taxon>
        <taxon>Eriophyoidea</taxon>
        <taxon>Eriophyidae</taxon>
        <taxon>Eriophyinae</taxon>
        <taxon>Aceriini</taxon>
        <taxon>Aceria</taxon>
    </lineage>
</organism>